<dbReference type="PANTHER" id="PTHR43539">
    <property type="entry name" value="FLAVIN-BINDING MONOOXYGENASE-LIKE PROTEIN (AFU_ORTHOLOGUE AFUA_4G09220)"/>
    <property type="match status" value="1"/>
</dbReference>
<accession>A0A1E3PD25</accession>
<dbReference type="Gene3D" id="3.50.50.60">
    <property type="entry name" value="FAD/NAD(P)-binding domain"/>
    <property type="match status" value="1"/>
</dbReference>
<proteinExistence type="inferred from homology"/>
<comment type="cofactor">
    <cofactor evidence="1">
        <name>FAD</name>
        <dbReference type="ChEBI" id="CHEBI:57692"/>
    </cofactor>
</comment>
<dbReference type="EMBL" id="KV454415">
    <property type="protein sequence ID" value="ODQ63190.1"/>
    <property type="molecule type" value="Genomic_DNA"/>
</dbReference>
<evidence type="ECO:0000313" key="9">
    <source>
        <dbReference type="Proteomes" id="UP000095009"/>
    </source>
</evidence>
<dbReference type="SUPFAM" id="SSF51905">
    <property type="entry name" value="FAD/NAD(P)-binding domain"/>
    <property type="match status" value="1"/>
</dbReference>
<name>A0A1E3PD25_9ASCO</name>
<reference evidence="8 9" key="1">
    <citation type="journal article" date="2016" name="Proc. Natl. Acad. Sci. U.S.A.">
        <title>Comparative genomics of biotechnologically important yeasts.</title>
        <authorList>
            <person name="Riley R."/>
            <person name="Haridas S."/>
            <person name="Wolfe K.H."/>
            <person name="Lopes M.R."/>
            <person name="Hittinger C.T."/>
            <person name="Goeker M."/>
            <person name="Salamov A.A."/>
            <person name="Wisecaver J.H."/>
            <person name="Long T.M."/>
            <person name="Calvey C.H."/>
            <person name="Aerts A.L."/>
            <person name="Barry K.W."/>
            <person name="Choi C."/>
            <person name="Clum A."/>
            <person name="Coughlan A.Y."/>
            <person name="Deshpande S."/>
            <person name="Douglass A.P."/>
            <person name="Hanson S.J."/>
            <person name="Klenk H.-P."/>
            <person name="LaButti K.M."/>
            <person name="Lapidus A."/>
            <person name="Lindquist E.A."/>
            <person name="Lipzen A.M."/>
            <person name="Meier-Kolthoff J.P."/>
            <person name="Ohm R.A."/>
            <person name="Otillar R.P."/>
            <person name="Pangilinan J.L."/>
            <person name="Peng Y."/>
            <person name="Rokas A."/>
            <person name="Rosa C.A."/>
            <person name="Scheuner C."/>
            <person name="Sibirny A.A."/>
            <person name="Slot J.C."/>
            <person name="Stielow J.B."/>
            <person name="Sun H."/>
            <person name="Kurtzman C.P."/>
            <person name="Blackwell M."/>
            <person name="Grigoriev I.V."/>
            <person name="Jeffries T.W."/>
        </authorList>
    </citation>
    <scope>NUCLEOTIDE SEQUENCE [LARGE SCALE GENOMIC DNA]</scope>
    <source>
        <strain evidence="8 9">DSM 6958</strain>
    </source>
</reference>
<evidence type="ECO:0000256" key="1">
    <source>
        <dbReference type="ARBA" id="ARBA00001974"/>
    </source>
</evidence>
<dbReference type="Pfam" id="PF13738">
    <property type="entry name" value="Pyr_redox_3"/>
    <property type="match status" value="1"/>
</dbReference>
<dbReference type="AlphaFoldDB" id="A0A1E3PD25"/>
<gene>
    <name evidence="8" type="ORF">NADFUDRAFT_53465</name>
</gene>
<evidence type="ECO:0000256" key="4">
    <source>
        <dbReference type="ARBA" id="ARBA00022827"/>
    </source>
</evidence>
<organism evidence="8 9">
    <name type="scientific">Nadsonia fulvescens var. elongata DSM 6958</name>
    <dbReference type="NCBI Taxonomy" id="857566"/>
    <lineage>
        <taxon>Eukaryota</taxon>
        <taxon>Fungi</taxon>
        <taxon>Dikarya</taxon>
        <taxon>Ascomycota</taxon>
        <taxon>Saccharomycotina</taxon>
        <taxon>Dipodascomycetes</taxon>
        <taxon>Dipodascales</taxon>
        <taxon>Dipodascales incertae sedis</taxon>
        <taxon>Nadsonia</taxon>
    </lineage>
</organism>
<dbReference type="Proteomes" id="UP000095009">
    <property type="component" value="Unassembled WGS sequence"/>
</dbReference>
<protein>
    <submittedName>
        <fullName evidence="8">FAD/NAD(P)-binding domain-containing protein</fullName>
    </submittedName>
</protein>
<keyword evidence="6" id="KW-0560">Oxidoreductase</keyword>
<dbReference type="PANTHER" id="PTHR43539:SF68">
    <property type="entry name" value="FLAVIN-BINDING MONOOXYGENASE-LIKE PROTEIN (AFU_ORTHOLOGUE AFUA_4G09220)"/>
    <property type="match status" value="1"/>
</dbReference>
<dbReference type="STRING" id="857566.A0A1E3PD25"/>
<keyword evidence="5" id="KW-0521">NADP</keyword>
<dbReference type="GO" id="GO:0004497">
    <property type="term" value="F:monooxygenase activity"/>
    <property type="evidence" value="ECO:0007669"/>
    <property type="project" value="TreeGrafter"/>
</dbReference>
<keyword evidence="3" id="KW-0285">Flavoprotein</keyword>
<evidence type="ECO:0000256" key="5">
    <source>
        <dbReference type="ARBA" id="ARBA00022857"/>
    </source>
</evidence>
<keyword evidence="9" id="KW-1185">Reference proteome</keyword>
<dbReference type="GO" id="GO:0050660">
    <property type="term" value="F:flavin adenine dinucleotide binding"/>
    <property type="evidence" value="ECO:0007669"/>
    <property type="project" value="TreeGrafter"/>
</dbReference>
<evidence type="ECO:0000313" key="8">
    <source>
        <dbReference type="EMBL" id="ODQ63190.1"/>
    </source>
</evidence>
<evidence type="ECO:0000256" key="3">
    <source>
        <dbReference type="ARBA" id="ARBA00022630"/>
    </source>
</evidence>
<dbReference type="FunFam" id="3.50.50.60:FF:000023">
    <property type="entry name" value="Dimethylaniline monooxygenase [N-oxide-forming]"/>
    <property type="match status" value="1"/>
</dbReference>
<comment type="similarity">
    <text evidence="2">Belongs to the FMO family.</text>
</comment>
<evidence type="ECO:0000256" key="7">
    <source>
        <dbReference type="SAM" id="MobiDB-lite"/>
    </source>
</evidence>
<evidence type="ECO:0000256" key="6">
    <source>
        <dbReference type="ARBA" id="ARBA00023002"/>
    </source>
</evidence>
<feature type="region of interest" description="Disordered" evidence="7">
    <location>
        <begin position="195"/>
        <end position="219"/>
    </location>
</feature>
<sequence length="654" mass="72119">MTIQSLVDLPVVYEPIDADTDAATIFGTSKSNVHALPAYNLAGAVDAYLARLNETLFSASSPAGINAAQFRSLFVSTGAWKDHLALQWDFCTFSADRFADELLPLLGDAQLGNFEVYVHKDTSHVPIHVVALHPGSVEWVQVFVQFTTRVGAGKGVLRLAPVQDADAAAAGQLKALAIYTALDSIHGHEESMDRLRPEGVNHGQHVDRESWKDRRQRETARPEPAVVIVGAGQGGLNVAARLKTMGVSSLIIDKNETVGDNWRNRYKFLVLHDPVWYDHLPYIPFPATWPIFTPKDKLGDWFEAYAKAMELNVWMKTTVDSATYDHVSGVWAVTVQRQNPTDGSVTRTTFNPRHVVMATGHSGEPNMPQFKGLEKFKGKVVHSSQHTTGRDFKGKNAIVVGCCNSAHDIAQDFYEQGASVTMVQRSSTCVISSEKAMPYLNKGLFDSDGPPTDSADLILHSMPLFLANAVQIQQTRYLRQLDSDILDGLTKVGFKLDYGYGSTGLFGKYFRRGGGYYIDVGCSKLIIDGKIKVKQGVEIKEFHESSVEFTDGSIIENLHTAVLATGYSNMKDTAKRIFGTEISDKLNPIWGLGEKDGDLQTIWRNSGHDGFWYMGGNLALARYFSKRLVLQIVAEENGLKERGGTRLVTPSQKV</sequence>
<dbReference type="InterPro" id="IPR036188">
    <property type="entry name" value="FAD/NAD-bd_sf"/>
</dbReference>
<dbReference type="InterPro" id="IPR050982">
    <property type="entry name" value="Auxin_biosynth/cation_transpt"/>
</dbReference>
<evidence type="ECO:0000256" key="2">
    <source>
        <dbReference type="ARBA" id="ARBA00009183"/>
    </source>
</evidence>
<keyword evidence="4" id="KW-0274">FAD</keyword>
<dbReference type="OrthoDB" id="74360at2759"/>
<dbReference type="PRINTS" id="PR00411">
    <property type="entry name" value="PNDRDTASEI"/>
</dbReference>